<evidence type="ECO:0000313" key="2">
    <source>
        <dbReference type="EMBL" id="KAJ8049890.1"/>
    </source>
</evidence>
<sequence>MDTVHGQPGSSCETKQTDNSYGKFLVKLAELLTLRIVLGLATYFEFPEARYDQLQRADYPGQLLVNNMQERGLISFNDISPLLKALEDLRLLGVMNDALSLFKTHKSNNSVLLGKLKILQNGLKAVYKIFYKSIRPIPYIRDKLYCVEEVFVDSGIQLGKGSEKSIPSRFGERGANNTENIVFKSYYDIFDSNILPSKRIIVEGEPGYGKSTLTLQAAYDWCQAKSSSPLAGFEVFVLLQFRLLRGIKSIYKAIKLLALPRDCILTENDIKEILASCTRVVIVLDGFDEYPDMTTDLDSDMMEIIKGKMFADHKTIVFTRTGCLPRNIDPDTMHVRLTGFDDTARDQYIQKAVRATSEMADEINRDLDENPVMSDLCQVPLFFVMFAHMSSDNKDVLKCNSVTQFFTYMLRCFYDHMWKKTDEGRQHDTLTRETADLSGLCKLAFEGLTGENQTLVWEKKEFLDKAGKECFEELIKIGILVEEELLSDVTDSDGFKHLTYKTVIRFYHKIFTEWYAAHHLGELAKNFLFFRNLRLGHILQRIDPQDVQFVFRFACGLNPITFKSIFKYLEGFSANVATLCIFEAERKVYEIKDIVRQMCSERIELDVVDSRLLQRSKIQLVTIASRNKVIPISSVTLLDCFQSVDLKEECLCLFSGLQLPKLDTLQELVIASWSLNKDLRDRARDTLHYSARCAGLNSLIFTSSSFYNNPILLPQSFDDKDVLARLHRKNCKVEWYTYLGWVKLNLQTGKWEKRNGQELTDDEYREEARRGVNI</sequence>
<dbReference type="Gene3D" id="3.40.50.300">
    <property type="entry name" value="P-loop containing nucleotide triphosphate hydrolases"/>
    <property type="match status" value="1"/>
</dbReference>
<evidence type="ECO:0000259" key="1">
    <source>
        <dbReference type="PROSITE" id="PS50837"/>
    </source>
</evidence>
<dbReference type="AlphaFoldDB" id="A0A9Q1HL30"/>
<organism evidence="2 3">
    <name type="scientific">Holothuria leucospilota</name>
    <name type="common">Black long sea cucumber</name>
    <name type="synonym">Mertensiothuria leucospilota</name>
    <dbReference type="NCBI Taxonomy" id="206669"/>
    <lineage>
        <taxon>Eukaryota</taxon>
        <taxon>Metazoa</taxon>
        <taxon>Echinodermata</taxon>
        <taxon>Eleutherozoa</taxon>
        <taxon>Echinozoa</taxon>
        <taxon>Holothuroidea</taxon>
        <taxon>Aspidochirotacea</taxon>
        <taxon>Aspidochirotida</taxon>
        <taxon>Holothuriidae</taxon>
        <taxon>Holothuria</taxon>
    </lineage>
</organism>
<reference evidence="2" key="1">
    <citation type="submission" date="2021-10" db="EMBL/GenBank/DDBJ databases">
        <title>Tropical sea cucumber genome reveals ecological adaptation and Cuvierian tubules defense mechanism.</title>
        <authorList>
            <person name="Chen T."/>
        </authorList>
    </citation>
    <scope>NUCLEOTIDE SEQUENCE</scope>
    <source>
        <strain evidence="2">Nanhai2018</strain>
        <tissue evidence="2">Muscle</tissue>
    </source>
</reference>
<dbReference type="InterPro" id="IPR007111">
    <property type="entry name" value="NACHT_NTPase"/>
</dbReference>
<protein>
    <submittedName>
        <fullName evidence="2">NLR family CARD domain-containing protein 4</fullName>
    </submittedName>
</protein>
<comment type="caution">
    <text evidence="2">The sequence shown here is derived from an EMBL/GenBank/DDBJ whole genome shotgun (WGS) entry which is preliminary data.</text>
</comment>
<gene>
    <name evidence="2" type="ORF">HOLleu_02833</name>
</gene>
<dbReference type="InterPro" id="IPR027417">
    <property type="entry name" value="P-loop_NTPase"/>
</dbReference>
<dbReference type="PANTHER" id="PTHR46312:SF2">
    <property type="entry name" value="NUCLEOTIDE-BINDING OLIGOMERIZATION DOMAIN-CONTAINING PROTEIN 2-LIKE"/>
    <property type="match status" value="1"/>
</dbReference>
<dbReference type="Proteomes" id="UP001152320">
    <property type="component" value="Chromosome 1"/>
</dbReference>
<feature type="domain" description="NACHT" evidence="1">
    <location>
        <begin position="198"/>
        <end position="289"/>
    </location>
</feature>
<dbReference type="EMBL" id="JAIZAY010000001">
    <property type="protein sequence ID" value="KAJ8049890.1"/>
    <property type="molecule type" value="Genomic_DNA"/>
</dbReference>
<name>A0A9Q1HL30_HOLLE</name>
<proteinExistence type="predicted"/>
<evidence type="ECO:0000313" key="3">
    <source>
        <dbReference type="Proteomes" id="UP001152320"/>
    </source>
</evidence>
<dbReference type="OrthoDB" id="427518at2759"/>
<dbReference type="SUPFAM" id="SSF52540">
    <property type="entry name" value="P-loop containing nucleoside triphosphate hydrolases"/>
    <property type="match status" value="1"/>
</dbReference>
<dbReference type="PANTHER" id="PTHR46312">
    <property type="entry name" value="NACHT DOMAIN-CONTAINING PROTEIN"/>
    <property type="match status" value="1"/>
</dbReference>
<keyword evidence="3" id="KW-1185">Reference proteome</keyword>
<accession>A0A9Q1HL30</accession>
<dbReference type="PROSITE" id="PS50837">
    <property type="entry name" value="NACHT"/>
    <property type="match status" value="1"/>
</dbReference>
<dbReference type="Pfam" id="PF05729">
    <property type="entry name" value="NACHT"/>
    <property type="match status" value="1"/>
</dbReference>